<dbReference type="PANTHER" id="PTHR43434:SF25">
    <property type="entry name" value="PHOSPHOGLYCOLATE PHOSPHATASE"/>
    <property type="match status" value="1"/>
</dbReference>
<dbReference type="EC" id="3.1.3.18" evidence="1"/>
<dbReference type="SFLD" id="SFLDS00003">
    <property type="entry name" value="Haloacid_Dehalogenase"/>
    <property type="match status" value="1"/>
</dbReference>
<evidence type="ECO:0000313" key="1">
    <source>
        <dbReference type="EMBL" id="VDC42860.1"/>
    </source>
</evidence>
<organism evidence="1 2">
    <name type="scientific">Streptococcus canis</name>
    <dbReference type="NCBI Taxonomy" id="1329"/>
    <lineage>
        <taxon>Bacteria</taxon>
        <taxon>Bacillati</taxon>
        <taxon>Bacillota</taxon>
        <taxon>Bacilli</taxon>
        <taxon>Lactobacillales</taxon>
        <taxon>Streptococcaceae</taxon>
        <taxon>Streptococcus</taxon>
    </lineage>
</organism>
<dbReference type="SUPFAM" id="SSF56784">
    <property type="entry name" value="HAD-like"/>
    <property type="match status" value="1"/>
</dbReference>
<proteinExistence type="predicted"/>
<evidence type="ECO:0000313" key="2">
    <source>
        <dbReference type="Proteomes" id="UP000280759"/>
    </source>
</evidence>
<dbReference type="InterPro" id="IPR023214">
    <property type="entry name" value="HAD_sf"/>
</dbReference>
<dbReference type="InterPro" id="IPR041492">
    <property type="entry name" value="HAD_2"/>
</dbReference>
<protein>
    <submittedName>
        <fullName evidence="1">Phosphoglycolate phosphatase, chromosomal</fullName>
        <ecNumber evidence="1">3.1.3.18</ecNumber>
    </submittedName>
</protein>
<dbReference type="SFLD" id="SFLDG01135">
    <property type="entry name" value="C1.5.6:_HAD__Beta-PGM__Phospha"/>
    <property type="match status" value="1"/>
</dbReference>
<dbReference type="InterPro" id="IPR023198">
    <property type="entry name" value="PGP-like_dom2"/>
</dbReference>
<dbReference type="GO" id="GO:0008967">
    <property type="term" value="F:phosphoglycolate phosphatase activity"/>
    <property type="evidence" value="ECO:0007669"/>
    <property type="project" value="UniProtKB-EC"/>
</dbReference>
<dbReference type="AlphaFoldDB" id="A0A3P5XZR9"/>
<dbReference type="InterPro" id="IPR050155">
    <property type="entry name" value="HAD-like_hydrolase_sf"/>
</dbReference>
<dbReference type="NCBIfam" id="TIGR01549">
    <property type="entry name" value="HAD-SF-IA-v1"/>
    <property type="match status" value="1"/>
</dbReference>
<dbReference type="InterPro" id="IPR036412">
    <property type="entry name" value="HAD-like_sf"/>
</dbReference>
<keyword evidence="1" id="KW-0378">Hydrolase</keyword>
<sequence>MTVHFIWDFDGTLAESHQAIREVLTLLYKHYDLPFDEDWVMAFIIQKSIGDLLQKLAREEGLSAKDLLAFFNREQEARDDMIRAMPGAKAVLEKTSQNGIKHYILTHKGATTSPVLERLGIAAYFEEVVTAANGFKRKPDPEALHYLIEKYQMTKAHTYYIGDRPLDQQAAENAGIQSLNLSCPSNHINQHIGDLMAILDLLPDMLDASTESLESLTIRKQQEEGK</sequence>
<name>A0A3P5XZR9_STRCB</name>
<dbReference type="Gene3D" id="3.40.50.1000">
    <property type="entry name" value="HAD superfamily/HAD-like"/>
    <property type="match status" value="1"/>
</dbReference>
<reference evidence="1 2" key="1">
    <citation type="submission" date="2018-10" db="EMBL/GenBank/DDBJ databases">
        <authorList>
            <consortium name="Molecular Microbiology and Infection Unit (UMMI)"/>
            <person name="Machado M."/>
        </authorList>
    </citation>
    <scope>NUCLEOTIDE SEQUENCE [LARGE SCALE GENOMIC DNA]</scope>
    <source>
        <strain evidence="1">FMV2238.02</strain>
    </source>
</reference>
<dbReference type="Pfam" id="PF13419">
    <property type="entry name" value="HAD_2"/>
    <property type="match status" value="1"/>
</dbReference>
<dbReference type="Gene3D" id="1.10.150.240">
    <property type="entry name" value="Putative phosphatase, domain 2"/>
    <property type="match status" value="1"/>
</dbReference>
<accession>A0A3P5XZR9</accession>
<dbReference type="SFLD" id="SFLDG01129">
    <property type="entry name" value="C1.5:_HAD__Beta-PGM__Phosphata"/>
    <property type="match status" value="1"/>
</dbReference>
<gene>
    <name evidence="1" type="primary">cbbZC</name>
    <name evidence="1" type="ORF">FMV2238Y02_13330</name>
</gene>
<dbReference type="Proteomes" id="UP000280759">
    <property type="component" value="Unassembled WGS sequence"/>
</dbReference>
<dbReference type="GO" id="GO:0005829">
    <property type="term" value="C:cytosol"/>
    <property type="evidence" value="ECO:0007669"/>
    <property type="project" value="TreeGrafter"/>
</dbReference>
<dbReference type="GO" id="GO:0006281">
    <property type="term" value="P:DNA repair"/>
    <property type="evidence" value="ECO:0007669"/>
    <property type="project" value="TreeGrafter"/>
</dbReference>
<dbReference type="PANTHER" id="PTHR43434">
    <property type="entry name" value="PHOSPHOGLYCOLATE PHOSPHATASE"/>
    <property type="match status" value="1"/>
</dbReference>
<keyword evidence="2" id="KW-1185">Reference proteome</keyword>
<dbReference type="InterPro" id="IPR006439">
    <property type="entry name" value="HAD-SF_hydro_IA"/>
</dbReference>
<dbReference type="RefSeq" id="WP_125074417.1">
    <property type="nucleotide sequence ID" value="NZ_CP053792.1"/>
</dbReference>
<dbReference type="EMBL" id="UXEP01000017">
    <property type="protein sequence ID" value="VDC42860.1"/>
    <property type="molecule type" value="Genomic_DNA"/>
</dbReference>